<dbReference type="EMBL" id="KN831781">
    <property type="protein sequence ID" value="KIM41191.1"/>
    <property type="molecule type" value="Genomic_DNA"/>
</dbReference>
<evidence type="ECO:0000313" key="2">
    <source>
        <dbReference type="Proteomes" id="UP000053424"/>
    </source>
</evidence>
<evidence type="ECO:0000313" key="1">
    <source>
        <dbReference type="EMBL" id="KIM41191.1"/>
    </source>
</evidence>
<protein>
    <submittedName>
        <fullName evidence="1">Uncharacterized protein</fullName>
    </submittedName>
</protein>
<dbReference type="AlphaFoldDB" id="A0A0C3CC66"/>
<reference evidence="2" key="2">
    <citation type="submission" date="2015-01" db="EMBL/GenBank/DDBJ databases">
        <title>Evolutionary Origins and Diversification of the Mycorrhizal Mutualists.</title>
        <authorList>
            <consortium name="DOE Joint Genome Institute"/>
            <consortium name="Mycorrhizal Genomics Consortium"/>
            <person name="Kohler A."/>
            <person name="Kuo A."/>
            <person name="Nagy L.G."/>
            <person name="Floudas D."/>
            <person name="Copeland A."/>
            <person name="Barry K.W."/>
            <person name="Cichocki N."/>
            <person name="Veneault-Fourrey C."/>
            <person name="LaButti K."/>
            <person name="Lindquist E.A."/>
            <person name="Lipzen A."/>
            <person name="Lundell T."/>
            <person name="Morin E."/>
            <person name="Murat C."/>
            <person name="Riley R."/>
            <person name="Ohm R."/>
            <person name="Sun H."/>
            <person name="Tunlid A."/>
            <person name="Henrissat B."/>
            <person name="Grigoriev I.V."/>
            <person name="Hibbett D.S."/>
            <person name="Martin F."/>
        </authorList>
    </citation>
    <scope>NUCLEOTIDE SEQUENCE [LARGE SCALE GENOMIC DNA]</scope>
    <source>
        <strain evidence="2">h7</strain>
    </source>
</reference>
<accession>A0A0C3CC66</accession>
<reference evidence="1 2" key="1">
    <citation type="submission" date="2014-04" db="EMBL/GenBank/DDBJ databases">
        <authorList>
            <consortium name="DOE Joint Genome Institute"/>
            <person name="Kuo A."/>
            <person name="Gay G."/>
            <person name="Dore J."/>
            <person name="Kohler A."/>
            <person name="Nagy L.G."/>
            <person name="Floudas D."/>
            <person name="Copeland A."/>
            <person name="Barry K.W."/>
            <person name="Cichocki N."/>
            <person name="Veneault-Fourrey C."/>
            <person name="LaButti K."/>
            <person name="Lindquist E.A."/>
            <person name="Lipzen A."/>
            <person name="Lundell T."/>
            <person name="Morin E."/>
            <person name="Murat C."/>
            <person name="Sun H."/>
            <person name="Tunlid A."/>
            <person name="Henrissat B."/>
            <person name="Grigoriev I.V."/>
            <person name="Hibbett D.S."/>
            <person name="Martin F."/>
            <person name="Nordberg H.P."/>
            <person name="Cantor M.N."/>
            <person name="Hua S.X."/>
        </authorList>
    </citation>
    <scope>NUCLEOTIDE SEQUENCE [LARGE SCALE GENOMIC DNA]</scope>
    <source>
        <strain evidence="2">h7</strain>
    </source>
</reference>
<organism evidence="1 2">
    <name type="scientific">Hebeloma cylindrosporum</name>
    <dbReference type="NCBI Taxonomy" id="76867"/>
    <lineage>
        <taxon>Eukaryota</taxon>
        <taxon>Fungi</taxon>
        <taxon>Dikarya</taxon>
        <taxon>Basidiomycota</taxon>
        <taxon>Agaricomycotina</taxon>
        <taxon>Agaricomycetes</taxon>
        <taxon>Agaricomycetidae</taxon>
        <taxon>Agaricales</taxon>
        <taxon>Agaricineae</taxon>
        <taxon>Hymenogastraceae</taxon>
        <taxon>Hebeloma</taxon>
    </lineage>
</organism>
<sequence>MDQRFYRTCQIGVASAPMSRDKRTEKTTHRPNQQCKMVLHTATRGMVQDFRLSRATFVTHSLFAVGVV</sequence>
<name>A0A0C3CC66_HEBCY</name>
<keyword evidence="2" id="KW-1185">Reference proteome</keyword>
<proteinExistence type="predicted"/>
<dbReference type="HOGENOM" id="CLU_2794208_0_0_1"/>
<gene>
    <name evidence="1" type="ORF">M413DRAFT_445893</name>
</gene>
<dbReference type="Proteomes" id="UP000053424">
    <property type="component" value="Unassembled WGS sequence"/>
</dbReference>